<dbReference type="EMBL" id="LT840184">
    <property type="protein sequence ID" value="SMF82673.1"/>
    <property type="molecule type" value="Genomic_DNA"/>
</dbReference>
<reference evidence="1 2" key="1">
    <citation type="submission" date="2017-04" db="EMBL/GenBank/DDBJ databases">
        <authorList>
            <person name="Afonso C.L."/>
            <person name="Miller P.J."/>
            <person name="Scott M.A."/>
            <person name="Spackman E."/>
            <person name="Goraichik I."/>
            <person name="Dimitrov K.M."/>
            <person name="Suarez D.L."/>
            <person name="Swayne D.E."/>
        </authorList>
    </citation>
    <scope>NUCLEOTIDE SEQUENCE [LARGE SCALE GENOMIC DNA]</scope>
    <source>
        <strain evidence="1 2">N3/975</strain>
    </source>
</reference>
<keyword evidence="2" id="KW-1185">Reference proteome</keyword>
<evidence type="ECO:0000313" key="2">
    <source>
        <dbReference type="Proteomes" id="UP000192940"/>
    </source>
</evidence>
<dbReference type="SUPFAM" id="SSF53335">
    <property type="entry name" value="S-adenosyl-L-methionine-dependent methyltransferases"/>
    <property type="match status" value="1"/>
</dbReference>
<organism evidence="1 2">
    <name type="scientific">Paenibacillus uliginis N3/975</name>
    <dbReference type="NCBI Taxonomy" id="1313296"/>
    <lineage>
        <taxon>Bacteria</taxon>
        <taxon>Bacillati</taxon>
        <taxon>Bacillota</taxon>
        <taxon>Bacilli</taxon>
        <taxon>Bacillales</taxon>
        <taxon>Paenibacillaceae</taxon>
        <taxon>Paenibacillus</taxon>
    </lineage>
</organism>
<accession>A0A1X7HAI2</accession>
<protein>
    <submittedName>
        <fullName evidence="1">Uncharacterized protein</fullName>
    </submittedName>
</protein>
<dbReference type="STRING" id="1313296.SAMN05661091_2218"/>
<evidence type="ECO:0000313" key="1">
    <source>
        <dbReference type="EMBL" id="SMF82673.1"/>
    </source>
</evidence>
<proteinExistence type="predicted"/>
<sequence length="283" mass="32476">MHLTESNMYRSKINQLSRGFSAETKELIASLSDDELHRRLDGMITPPITLAERSDPEMLQLYYTSSYVHLMEFLNVPKDAKLFEIAAGDTIFIPKALDTHGEEGAKYVTANLNQDLTEGFRDKTAELSIEIQVIEDNGARILNYCGQGSMDVIVFHHALNDIVQTMIAQREGIDTIHSDWWSVEPQMLQAVMDYHNRGELKQAVYGEFISIIETCHQLLKEEGIIIFDNCIYAGYEKIGYSSEFHSNYIQFAREWINEADLGLQEVQVPGFDEKWWMVLQKSH</sequence>
<dbReference type="InterPro" id="IPR029063">
    <property type="entry name" value="SAM-dependent_MTases_sf"/>
</dbReference>
<dbReference type="RefSeq" id="WP_208919229.1">
    <property type="nucleotide sequence ID" value="NZ_LT840184.1"/>
</dbReference>
<dbReference type="Proteomes" id="UP000192940">
    <property type="component" value="Chromosome I"/>
</dbReference>
<gene>
    <name evidence="1" type="ORF">SAMN05661091_2218</name>
</gene>
<name>A0A1X7HAI2_9BACL</name>
<dbReference type="Gene3D" id="3.40.50.150">
    <property type="entry name" value="Vaccinia Virus protein VP39"/>
    <property type="match status" value="1"/>
</dbReference>
<dbReference type="AlphaFoldDB" id="A0A1X7HAI2"/>